<reference evidence="11 12" key="1">
    <citation type="submission" date="2019-03" db="EMBL/GenBank/DDBJ databases">
        <title>Genomic Encyclopedia of Type Strains, Phase IV (KMG-IV): sequencing the most valuable type-strain genomes for metagenomic binning, comparative biology and taxonomic classification.</title>
        <authorList>
            <person name="Goeker M."/>
        </authorList>
    </citation>
    <scope>NUCLEOTIDE SEQUENCE [LARGE SCALE GENOMIC DNA]</scope>
    <source>
        <strain evidence="11 12">DSM 17974</strain>
    </source>
</reference>
<evidence type="ECO:0000313" key="11">
    <source>
        <dbReference type="EMBL" id="TDY51358.1"/>
    </source>
</evidence>
<evidence type="ECO:0000256" key="8">
    <source>
        <dbReference type="ARBA" id="ARBA00079776"/>
    </source>
</evidence>
<dbReference type="PROSITE" id="PS00840">
    <property type="entry name" value="SUMT_2"/>
    <property type="match status" value="1"/>
</dbReference>
<dbReference type="InterPro" id="IPR035996">
    <property type="entry name" value="4pyrrol_Methylase_sf"/>
</dbReference>
<keyword evidence="5 9" id="KW-0808">Transferase</keyword>
<evidence type="ECO:0000259" key="10">
    <source>
        <dbReference type="Pfam" id="PF00590"/>
    </source>
</evidence>
<keyword evidence="12" id="KW-1185">Reference proteome</keyword>
<dbReference type="CDD" id="cd11642">
    <property type="entry name" value="SUMT"/>
    <property type="match status" value="1"/>
</dbReference>
<dbReference type="RefSeq" id="WP_134158304.1">
    <property type="nucleotide sequence ID" value="NZ_SORF01000001.1"/>
</dbReference>
<evidence type="ECO:0000256" key="7">
    <source>
        <dbReference type="ARBA" id="ARBA00023244"/>
    </source>
</evidence>
<name>A0A4R8LUX6_9BACL</name>
<dbReference type="GO" id="GO:0004851">
    <property type="term" value="F:uroporphyrin-III C-methyltransferase activity"/>
    <property type="evidence" value="ECO:0007669"/>
    <property type="project" value="UniProtKB-EC"/>
</dbReference>
<dbReference type="GO" id="GO:0004852">
    <property type="term" value="F:uroporphyrinogen-III synthase activity"/>
    <property type="evidence" value="ECO:0007669"/>
    <property type="project" value="InterPro"/>
</dbReference>
<keyword evidence="4 9" id="KW-0489">Methyltransferase</keyword>
<dbReference type="InterPro" id="IPR014777">
    <property type="entry name" value="4pyrrole_Mease_sub1"/>
</dbReference>
<dbReference type="EC" id="2.1.1.107" evidence="2"/>
<dbReference type="AlphaFoldDB" id="A0A4R8LUX6"/>
<proteinExistence type="inferred from homology"/>
<dbReference type="PANTHER" id="PTHR45790">
    <property type="entry name" value="SIROHEME SYNTHASE-RELATED"/>
    <property type="match status" value="1"/>
</dbReference>
<evidence type="ECO:0000256" key="9">
    <source>
        <dbReference type="RuleBase" id="RU003960"/>
    </source>
</evidence>
<dbReference type="Gene3D" id="3.30.950.10">
    <property type="entry name" value="Methyltransferase, Cobalt-precorrin-4 Transmethylase, Domain 2"/>
    <property type="match status" value="1"/>
</dbReference>
<dbReference type="FunFam" id="3.40.1010.10:FF:000001">
    <property type="entry name" value="Siroheme synthase"/>
    <property type="match status" value="1"/>
</dbReference>
<gene>
    <name evidence="11" type="ORF">C7445_101360</name>
</gene>
<dbReference type="InterPro" id="IPR003043">
    <property type="entry name" value="Uropor_MeTrfase_CS"/>
</dbReference>
<keyword evidence="7" id="KW-0627">Porphyrin biosynthesis</keyword>
<dbReference type="InterPro" id="IPR050161">
    <property type="entry name" value="Siro_Cobalamin_biosynth"/>
</dbReference>
<comment type="similarity">
    <text evidence="1 9">Belongs to the precorrin methyltransferase family.</text>
</comment>
<evidence type="ECO:0000256" key="5">
    <source>
        <dbReference type="ARBA" id="ARBA00022679"/>
    </source>
</evidence>
<accession>A0A4R8LUX6</accession>
<dbReference type="NCBIfam" id="NF004790">
    <property type="entry name" value="PRK06136.1"/>
    <property type="match status" value="1"/>
</dbReference>
<dbReference type="EMBL" id="SORF01000001">
    <property type="protein sequence ID" value="TDY51358.1"/>
    <property type="molecule type" value="Genomic_DNA"/>
</dbReference>
<evidence type="ECO:0000256" key="4">
    <source>
        <dbReference type="ARBA" id="ARBA00022603"/>
    </source>
</evidence>
<dbReference type="InterPro" id="IPR006366">
    <property type="entry name" value="CobA/CysG_C"/>
</dbReference>
<protein>
    <recommendedName>
        <fullName evidence="3">Uroporphyrinogen-III C-methyltransferase</fullName>
        <ecNumber evidence="2">2.1.1.107</ecNumber>
    </recommendedName>
    <alternativeName>
        <fullName evidence="8">Uroporphyrinogen III methylase</fullName>
    </alternativeName>
</protein>
<comment type="caution">
    <text evidence="11">The sequence shown here is derived from an EMBL/GenBank/DDBJ whole genome shotgun (WGS) entry which is preliminary data.</text>
</comment>
<feature type="domain" description="Tetrapyrrole methylase" evidence="10">
    <location>
        <begin position="5"/>
        <end position="214"/>
    </location>
</feature>
<dbReference type="SUPFAM" id="SSF53790">
    <property type="entry name" value="Tetrapyrrole methylase"/>
    <property type="match status" value="1"/>
</dbReference>
<dbReference type="NCBIfam" id="TIGR01469">
    <property type="entry name" value="cobA_cysG_Cterm"/>
    <property type="match status" value="1"/>
</dbReference>
<dbReference type="OrthoDB" id="9815856at2"/>
<dbReference type="InterPro" id="IPR014776">
    <property type="entry name" value="4pyrrole_Mease_sub2"/>
</dbReference>
<evidence type="ECO:0000256" key="1">
    <source>
        <dbReference type="ARBA" id="ARBA00005879"/>
    </source>
</evidence>
<keyword evidence="6" id="KW-0949">S-adenosyl-L-methionine</keyword>
<dbReference type="GO" id="GO:0019354">
    <property type="term" value="P:siroheme biosynthetic process"/>
    <property type="evidence" value="ECO:0007669"/>
    <property type="project" value="InterPro"/>
</dbReference>
<dbReference type="InterPro" id="IPR036108">
    <property type="entry name" value="4pyrrol_syn_uPrphyn_synt_sf"/>
</dbReference>
<dbReference type="Pfam" id="PF00590">
    <property type="entry name" value="TP_methylase"/>
    <property type="match status" value="1"/>
</dbReference>
<dbReference type="Gene3D" id="3.40.50.10090">
    <property type="match status" value="1"/>
</dbReference>
<evidence type="ECO:0000256" key="3">
    <source>
        <dbReference type="ARBA" id="ARBA00018323"/>
    </source>
</evidence>
<evidence type="ECO:0000313" key="12">
    <source>
        <dbReference type="Proteomes" id="UP000294581"/>
    </source>
</evidence>
<dbReference type="Proteomes" id="UP000294581">
    <property type="component" value="Unassembled WGS sequence"/>
</dbReference>
<dbReference type="FunFam" id="3.30.950.10:FF:000001">
    <property type="entry name" value="Siroheme synthase"/>
    <property type="match status" value="1"/>
</dbReference>
<evidence type="ECO:0000256" key="2">
    <source>
        <dbReference type="ARBA" id="ARBA00012162"/>
    </source>
</evidence>
<sequence>MAAGKVALVGAGPGHPGLLTERGRQVLGEADAIVFDRLVSPRILAYARPDAALMYAGKEAKCHTLPQQEIEDLLIQLAERGLFVVRLKGGDPFVFGRGAEEAMRLEERGIAWEVVPGISSAVAVPAFAGIPVTLRNAAPGFAVVTGHRADGTFGDVRGAANVHGTLVILMGVGQLAALTDEIIAVGRSPNTPAAAIEWGTRSRQRSVTGTLASLPALARRVALSSPAVIVVGDVVQSQERLHWFERLPRFGQRILVVAGTNAEALAVAEQLESEGAETCVTTLEQRWRPEREQVEAVAVAAANGSAVGILFRTSLVVSAFWQALQASQTDFRRLSRVRFAALDEAVAAQLRRCGIEPDFTSLGEIARANVDAWWVEDLPYSSVRAELRAAVEAFGGPVRTFVGLKEPFFDGSMEPSTLRHTWTDVLAGWVREGHPDAVHIVGDPNALAPLYTDLLGDVPVMTRTLQVNARPGNRLPYALASEWR</sequence>
<dbReference type="InterPro" id="IPR000878">
    <property type="entry name" value="4pyrrol_Mease"/>
</dbReference>
<dbReference type="PANTHER" id="PTHR45790:SF3">
    <property type="entry name" value="S-ADENOSYL-L-METHIONINE-DEPENDENT UROPORPHYRINOGEN III METHYLTRANSFERASE, CHLOROPLASTIC"/>
    <property type="match status" value="1"/>
</dbReference>
<organism evidence="11 12">
    <name type="scientific">Alicyclobacillus sacchari</name>
    <dbReference type="NCBI Taxonomy" id="392010"/>
    <lineage>
        <taxon>Bacteria</taxon>
        <taxon>Bacillati</taxon>
        <taxon>Bacillota</taxon>
        <taxon>Bacilli</taxon>
        <taxon>Bacillales</taxon>
        <taxon>Alicyclobacillaceae</taxon>
        <taxon>Alicyclobacillus</taxon>
    </lineage>
</organism>
<dbReference type="SUPFAM" id="SSF69618">
    <property type="entry name" value="HemD-like"/>
    <property type="match status" value="1"/>
</dbReference>
<evidence type="ECO:0000256" key="6">
    <source>
        <dbReference type="ARBA" id="ARBA00022691"/>
    </source>
</evidence>
<dbReference type="GO" id="GO:0032259">
    <property type="term" value="P:methylation"/>
    <property type="evidence" value="ECO:0007669"/>
    <property type="project" value="UniProtKB-KW"/>
</dbReference>
<dbReference type="Gene3D" id="3.40.1010.10">
    <property type="entry name" value="Cobalt-precorrin-4 Transmethylase, Domain 1"/>
    <property type="match status" value="1"/>
</dbReference>